<proteinExistence type="inferred from homology"/>
<dbReference type="Pfam" id="PF09174">
    <property type="entry name" value="Maf1"/>
    <property type="match status" value="1"/>
</dbReference>
<gene>
    <name evidence="3" type="ORF">Ocin01_11126</name>
</gene>
<comment type="function">
    <text evidence="2">Element of the TORC1 signaling pathway that acts as a mediator of diverse signals and that represses RNA polymerase III transcription. Inhibits the de novo assembly of TFIIIB onto DNA.</text>
</comment>
<dbReference type="GO" id="GO:0000994">
    <property type="term" value="F:RNA polymerase III core binding"/>
    <property type="evidence" value="ECO:0007669"/>
    <property type="project" value="TreeGrafter"/>
</dbReference>
<dbReference type="OrthoDB" id="277029at2759"/>
<dbReference type="Proteomes" id="UP000094527">
    <property type="component" value="Unassembled WGS sequence"/>
</dbReference>
<dbReference type="GO" id="GO:0016480">
    <property type="term" value="P:negative regulation of transcription by RNA polymerase III"/>
    <property type="evidence" value="ECO:0007669"/>
    <property type="project" value="UniProtKB-UniRule"/>
</dbReference>
<dbReference type="PIRSF" id="PIRSF037240">
    <property type="entry name" value="RNA_polIII_Trep_MAF1"/>
    <property type="match status" value="1"/>
</dbReference>
<protein>
    <recommendedName>
        <fullName evidence="2">Repressor of RNA polymerase III transcription MAF1</fullName>
    </recommendedName>
</protein>
<dbReference type="STRING" id="48709.A0A1D2MR83"/>
<dbReference type="Gene3D" id="3.40.1000.50">
    <property type="entry name" value="Repressor of RNA polymerase III transcription Maf1"/>
    <property type="match status" value="1"/>
</dbReference>
<evidence type="ECO:0000256" key="2">
    <source>
        <dbReference type="PIRNR" id="PIRNR037240"/>
    </source>
</evidence>
<comment type="subcellular location">
    <subcellularLocation>
        <location evidence="2">Nucleus</location>
    </subcellularLocation>
</comment>
<keyword evidence="2" id="KW-0678">Repressor</keyword>
<dbReference type="InterPro" id="IPR038564">
    <property type="entry name" value="Maf1_sf"/>
</dbReference>
<evidence type="ECO:0000313" key="4">
    <source>
        <dbReference type="Proteomes" id="UP000094527"/>
    </source>
</evidence>
<dbReference type="PANTHER" id="PTHR22504">
    <property type="entry name" value="REPRESSOR OF RNA POLYMERASE III TRANSCRIPTION MAF1"/>
    <property type="match status" value="1"/>
</dbReference>
<organism evidence="3 4">
    <name type="scientific">Orchesella cincta</name>
    <name type="common">Springtail</name>
    <name type="synonym">Podura cincta</name>
    <dbReference type="NCBI Taxonomy" id="48709"/>
    <lineage>
        <taxon>Eukaryota</taxon>
        <taxon>Metazoa</taxon>
        <taxon>Ecdysozoa</taxon>
        <taxon>Arthropoda</taxon>
        <taxon>Hexapoda</taxon>
        <taxon>Collembola</taxon>
        <taxon>Entomobryomorpha</taxon>
        <taxon>Entomobryoidea</taxon>
        <taxon>Orchesellidae</taxon>
        <taxon>Orchesellinae</taxon>
        <taxon>Orchesella</taxon>
    </lineage>
</organism>
<keyword evidence="4" id="KW-1185">Reference proteome</keyword>
<dbReference type="PANTHER" id="PTHR22504:SF0">
    <property type="entry name" value="REPRESSOR OF RNA POLYMERASE III TRANSCRIPTION MAF1 HOMOLOG"/>
    <property type="match status" value="1"/>
</dbReference>
<accession>A0A1D2MR83</accession>
<name>A0A1D2MR83_ORCCI</name>
<comment type="caution">
    <text evidence="3">The sequence shown here is derived from an EMBL/GenBank/DDBJ whole genome shotgun (WGS) entry which is preliminary data.</text>
</comment>
<evidence type="ECO:0000313" key="3">
    <source>
        <dbReference type="EMBL" id="ODM95553.1"/>
    </source>
</evidence>
<evidence type="ECO:0000256" key="1">
    <source>
        <dbReference type="ARBA" id="ARBA00006231"/>
    </source>
</evidence>
<dbReference type="GO" id="GO:0005634">
    <property type="term" value="C:nucleus"/>
    <property type="evidence" value="ECO:0007669"/>
    <property type="project" value="UniProtKB-SubCell"/>
</dbReference>
<dbReference type="EMBL" id="LJIJ01000654">
    <property type="protein sequence ID" value="ODM95553.1"/>
    <property type="molecule type" value="Genomic_DNA"/>
</dbReference>
<keyword evidence="2" id="KW-0805">Transcription regulation</keyword>
<keyword evidence="2" id="KW-0539">Nucleus</keyword>
<keyword evidence="2" id="KW-0804">Transcription</keyword>
<dbReference type="OMA" id="GCDLWTV"/>
<sequence>MKLLESGRLEHLSSVLSNLEMGEWRVLGSVESYSCKVAGTEQKGLYKKMAKDGGGSDIVALSPPLEANFLSRSVESDQEVITPENLEMFVISRKMLFNLITTLNLSFFPDYDFSDAKSHEFSRSPSLAHVWAEIDSRLGQSNFYNRSVRQKLWEEIDTEIGGLKNSEIFSYKPDFESDPFSESGCVWSFNFFFYNPKLKRVVFLTCRAISPNSSTSEDSEFSMED</sequence>
<dbReference type="AlphaFoldDB" id="A0A1D2MR83"/>
<reference evidence="3 4" key="1">
    <citation type="journal article" date="2016" name="Genome Biol. Evol.">
        <title>Gene Family Evolution Reflects Adaptation to Soil Environmental Stressors in the Genome of the Collembolan Orchesella cincta.</title>
        <authorList>
            <person name="Faddeeva-Vakhrusheva A."/>
            <person name="Derks M.F."/>
            <person name="Anvar S.Y."/>
            <person name="Agamennone V."/>
            <person name="Suring W."/>
            <person name="Smit S."/>
            <person name="van Straalen N.M."/>
            <person name="Roelofs D."/>
        </authorList>
    </citation>
    <scope>NUCLEOTIDE SEQUENCE [LARGE SCALE GENOMIC DNA]</scope>
    <source>
        <tissue evidence="3">Mixed pool</tissue>
    </source>
</reference>
<dbReference type="InterPro" id="IPR015257">
    <property type="entry name" value="Maf1"/>
</dbReference>
<comment type="similarity">
    <text evidence="1 2">Belongs to the MAF1 family.</text>
</comment>